<feature type="transmembrane region" description="Helical" evidence="3">
    <location>
        <begin position="173"/>
        <end position="192"/>
    </location>
</feature>
<feature type="transmembrane region" description="Helical" evidence="3">
    <location>
        <begin position="505"/>
        <end position="521"/>
    </location>
</feature>
<feature type="transmembrane region" description="Helical" evidence="3">
    <location>
        <begin position="588"/>
        <end position="608"/>
    </location>
</feature>
<dbReference type="GO" id="GO:0090482">
    <property type="term" value="F:vitamin transmembrane transporter activity"/>
    <property type="evidence" value="ECO:0007669"/>
    <property type="project" value="InterPro"/>
</dbReference>
<feature type="transmembrane region" description="Helical" evidence="3">
    <location>
        <begin position="388"/>
        <end position="407"/>
    </location>
</feature>
<reference evidence="4 5" key="1">
    <citation type="submission" date="2015-02" db="EMBL/GenBank/DDBJ databases">
        <authorList>
            <person name="Chooi Y.-H."/>
        </authorList>
    </citation>
    <scope>NUCLEOTIDE SEQUENCE [LARGE SCALE GENOMIC DNA]</scope>
    <source>
        <strain evidence="4">E3</strain>
    </source>
</reference>
<evidence type="ECO:0000256" key="1">
    <source>
        <dbReference type="ARBA" id="ARBA00005773"/>
    </source>
</evidence>
<dbReference type="GO" id="GO:0005886">
    <property type="term" value="C:plasma membrane"/>
    <property type="evidence" value="ECO:0007669"/>
    <property type="project" value="TreeGrafter"/>
</dbReference>
<proteinExistence type="inferred from homology"/>
<dbReference type="Pfam" id="PF01770">
    <property type="entry name" value="Folate_carrier"/>
    <property type="match status" value="4"/>
</dbReference>
<feature type="transmembrane region" description="Helical" evidence="3">
    <location>
        <begin position="810"/>
        <end position="829"/>
    </location>
</feature>
<feature type="transmembrane region" description="Helical" evidence="3">
    <location>
        <begin position="87"/>
        <end position="115"/>
    </location>
</feature>
<accession>A0A0G4IMJ3</accession>
<feature type="region of interest" description="Disordered" evidence="2">
    <location>
        <begin position="1"/>
        <end position="30"/>
    </location>
</feature>
<dbReference type="OrthoDB" id="18814at2759"/>
<keyword evidence="3" id="KW-0472">Membrane</keyword>
<keyword evidence="3" id="KW-1133">Transmembrane helix</keyword>
<dbReference type="Proteomes" id="UP000039324">
    <property type="component" value="Unassembled WGS sequence"/>
</dbReference>
<evidence type="ECO:0000256" key="3">
    <source>
        <dbReference type="SAM" id="Phobius"/>
    </source>
</evidence>
<feature type="transmembrane region" description="Helical" evidence="3">
    <location>
        <begin position="427"/>
        <end position="448"/>
    </location>
</feature>
<feature type="region of interest" description="Disordered" evidence="2">
    <location>
        <begin position="473"/>
        <end position="497"/>
    </location>
</feature>
<dbReference type="AlphaFoldDB" id="A0A0G4IMJ3"/>
<dbReference type="InterPro" id="IPR036259">
    <property type="entry name" value="MFS_trans_sf"/>
</dbReference>
<dbReference type="PANTHER" id="PTHR10686:SF18">
    <property type="entry name" value="IP11787P-RELATED"/>
    <property type="match status" value="1"/>
</dbReference>
<feature type="transmembrane region" description="Helical" evidence="3">
    <location>
        <begin position="332"/>
        <end position="351"/>
    </location>
</feature>
<dbReference type="EMBL" id="CDSF01000068">
    <property type="protein sequence ID" value="CEO96528.1"/>
    <property type="molecule type" value="Genomic_DNA"/>
</dbReference>
<feature type="transmembrane region" description="Helical" evidence="3">
    <location>
        <begin position="553"/>
        <end position="581"/>
    </location>
</feature>
<feature type="transmembrane region" description="Helical" evidence="3">
    <location>
        <begin position="207"/>
        <end position="229"/>
    </location>
</feature>
<feature type="transmembrane region" description="Helical" evidence="3">
    <location>
        <begin position="868"/>
        <end position="890"/>
    </location>
</feature>
<keyword evidence="5" id="KW-1185">Reference proteome</keyword>
<feature type="transmembrane region" description="Helical" evidence="3">
    <location>
        <begin position="299"/>
        <end position="320"/>
    </location>
</feature>
<feature type="transmembrane region" description="Helical" evidence="3">
    <location>
        <begin position="933"/>
        <end position="951"/>
    </location>
</feature>
<feature type="transmembrane region" description="Helical" evidence="3">
    <location>
        <begin position="357"/>
        <end position="376"/>
    </location>
</feature>
<dbReference type="PANTHER" id="PTHR10686">
    <property type="entry name" value="FOLATE TRANSPORTER"/>
    <property type="match status" value="1"/>
</dbReference>
<feature type="transmembrane region" description="Helical" evidence="3">
    <location>
        <begin position="693"/>
        <end position="715"/>
    </location>
</feature>
<feature type="compositionally biased region" description="Basic and acidic residues" evidence="2">
    <location>
        <begin position="20"/>
        <end position="30"/>
    </location>
</feature>
<feature type="transmembrane region" description="Helical" evidence="3">
    <location>
        <begin position="268"/>
        <end position="287"/>
    </location>
</feature>
<dbReference type="Gene3D" id="1.20.1250.20">
    <property type="entry name" value="MFS general substrate transporter like domains"/>
    <property type="match status" value="2"/>
</dbReference>
<dbReference type="SUPFAM" id="SSF103473">
    <property type="entry name" value="MFS general substrate transporter"/>
    <property type="match status" value="2"/>
</dbReference>
<keyword evidence="3" id="KW-0812">Transmembrane</keyword>
<evidence type="ECO:0000256" key="2">
    <source>
        <dbReference type="SAM" id="MobiDB-lite"/>
    </source>
</evidence>
<gene>
    <name evidence="4" type="ORF">PBRA_005137</name>
</gene>
<feature type="transmembrane region" description="Helical" evidence="3">
    <location>
        <begin position="841"/>
        <end position="862"/>
    </location>
</feature>
<organism evidence="4 5">
    <name type="scientific">Plasmodiophora brassicae</name>
    <name type="common">Clubroot disease agent</name>
    <dbReference type="NCBI Taxonomy" id="37360"/>
    <lineage>
        <taxon>Eukaryota</taxon>
        <taxon>Sar</taxon>
        <taxon>Rhizaria</taxon>
        <taxon>Endomyxa</taxon>
        <taxon>Phytomyxea</taxon>
        <taxon>Plasmodiophorida</taxon>
        <taxon>Plasmodiophoridae</taxon>
        <taxon>Plasmodiophora</taxon>
    </lineage>
</organism>
<evidence type="ECO:0000313" key="5">
    <source>
        <dbReference type="Proteomes" id="UP000039324"/>
    </source>
</evidence>
<comment type="similarity">
    <text evidence="1">Belongs to the reduced folate carrier (RFC) transporter (TC 2.A.48) family.</text>
</comment>
<sequence length="952" mass="104370">MKATSDGSTTSISDDVSVDVSKDQSDEKENTLASSNRPWVLVSTFLILSTLLQSVKPSEAYAPFYFRDARHLSKDVINSAIYPFRTYAMLFGLLPVTFLAESICGYVPVIVFGLICRWATQFGLYYGPGLISLQLSYAVFGLSHATKIIYSAFTYRMVPLHVFHRITGYIRGANLVAHVVGGSLGQLIYMQYPPVVDDTSSKLTDPFFLQFTISQISIGIGVILFFAAINIHRKQGGDAGTQRLMKPTLSLSSLRQLLRSVYATRRTILYSVWWCISFATVELVWDYQSVLFLNMKQTMNYTGLVTSAARLACATSAMLAGRSRNIVNDYGLVITSIGAVVIGVGLLVSAFTYDLAVSYVAFLSLVMINEFCYCSATAEIAMATSDSLRGVALLSNTIIAMFIQTLLQFICGPQVLDVSIRTKYMTWSVFMGLLSVFMLVGASFLPLAGPTWSLRPSKHSCPDWGAQVADDEFSASNDSDDTNVAISDDPTEGNDAGNGASHRRWILVSTILILSTFLQSIKPSDAYAAFYFNIARNLSKQEINASLYPFRTYAMLAGLLPITFLAECVCGYIPVIVFGLLCRLVSQFLIYYGPGLGSLQAACAIFGLSHATKFIYSAFTYRMVPVHVFHRITGYIRGGNLVAHVVGSFITSCIVYEVADCAAIAGGLFGQLIYTRNPPRRLGSSFPLWTDPFFLQFTVSQIAVSFGVLLFFAAIGVHRRHGCGDDDDDSRRLRPSLSLTRLRELLRSVYATREMVLFSIWWCVSFGTVDLVWDYQTTLFCKSLIPLRRKPLVRSPTNRSAVDMKQTMNHTGLVISATRLGCATSAMLVGRSRSLLKVHGLGITSAGTVVIGGGLLVSALTYDLAVSYLAFVGLMMVNEFCLCSAMAEIAVATPDCLRGVALLSNTLFAMILQALLQFVCGELVLNVPIRTKYMTWSAIMGLLSVVMLGAFP</sequence>
<name>A0A0G4IMJ3_PLABS</name>
<evidence type="ECO:0000313" key="4">
    <source>
        <dbReference type="EMBL" id="CEO96528.1"/>
    </source>
</evidence>
<dbReference type="InterPro" id="IPR002666">
    <property type="entry name" value="Folate_carrier"/>
</dbReference>
<feature type="compositionally biased region" description="Low complexity" evidence="2">
    <location>
        <begin position="1"/>
        <end position="19"/>
    </location>
</feature>
<protein>
    <submittedName>
        <fullName evidence="4">Uncharacterized protein</fullName>
    </submittedName>
</protein>
<feature type="transmembrane region" description="Helical" evidence="3">
    <location>
        <begin position="902"/>
        <end position="927"/>
    </location>
</feature>